<evidence type="ECO:0000313" key="8">
    <source>
        <dbReference type="Proteomes" id="UP001180020"/>
    </source>
</evidence>
<dbReference type="Gene3D" id="3.30.1360.210">
    <property type="match status" value="1"/>
</dbReference>
<name>A0AAV9CRD0_ACOCL</name>
<evidence type="ECO:0000256" key="1">
    <source>
        <dbReference type="ARBA" id="ARBA00007817"/>
    </source>
</evidence>
<comment type="similarity">
    <text evidence="1">Belongs to the eukaryotic ribosomal protein eL22 family.</text>
</comment>
<evidence type="ECO:0000256" key="2">
    <source>
        <dbReference type="ARBA" id="ARBA00022980"/>
    </source>
</evidence>
<dbReference type="GO" id="GO:0003723">
    <property type="term" value="F:RNA binding"/>
    <property type="evidence" value="ECO:0007669"/>
    <property type="project" value="TreeGrafter"/>
</dbReference>
<gene>
    <name evidence="7" type="primary">RPL22B</name>
    <name evidence="7" type="ORF">QJS10_CPB17g00569</name>
</gene>
<keyword evidence="3" id="KW-0687">Ribonucleoprotein</keyword>
<keyword evidence="2 7" id="KW-0689">Ribosomal protein</keyword>
<dbReference type="Pfam" id="PF01776">
    <property type="entry name" value="Ribosomal_L22e"/>
    <property type="match status" value="1"/>
</dbReference>
<dbReference type="PANTHER" id="PTHR10064">
    <property type="entry name" value="60S RIBOSOMAL PROTEIN L22"/>
    <property type="match status" value="1"/>
</dbReference>
<dbReference type="Proteomes" id="UP001180020">
    <property type="component" value="Unassembled WGS sequence"/>
</dbReference>
<dbReference type="EMBL" id="JAUJYO010000017">
    <property type="protein sequence ID" value="KAK1291242.1"/>
    <property type="molecule type" value="Genomic_DNA"/>
</dbReference>
<feature type="region of interest" description="Disordered" evidence="6">
    <location>
        <begin position="67"/>
        <end position="118"/>
    </location>
</feature>
<dbReference type="GO" id="GO:1990904">
    <property type="term" value="C:ribonucleoprotein complex"/>
    <property type="evidence" value="ECO:0007669"/>
    <property type="project" value="UniProtKB-KW"/>
</dbReference>
<feature type="compositionally biased region" description="Basic and acidic residues" evidence="6">
    <location>
        <begin position="85"/>
        <end position="104"/>
    </location>
</feature>
<evidence type="ECO:0000256" key="5">
    <source>
        <dbReference type="ARBA" id="ARBA00041214"/>
    </source>
</evidence>
<protein>
    <recommendedName>
        <fullName evidence="4">Large ribosomal subunit protein eL22</fullName>
    </recommendedName>
    <alternativeName>
        <fullName evidence="5">60S ribosomal protein L22</fullName>
    </alternativeName>
</protein>
<dbReference type="AlphaFoldDB" id="A0AAV9CRD0"/>
<evidence type="ECO:0000256" key="6">
    <source>
        <dbReference type="SAM" id="MobiDB-lite"/>
    </source>
</evidence>
<reference evidence="7" key="1">
    <citation type="journal article" date="2023" name="Nat. Commun.">
        <title>Diploid and tetraploid genomes of Acorus and the evolution of monocots.</title>
        <authorList>
            <person name="Ma L."/>
            <person name="Liu K.W."/>
            <person name="Li Z."/>
            <person name="Hsiao Y.Y."/>
            <person name="Qi Y."/>
            <person name="Fu T."/>
            <person name="Tang G.D."/>
            <person name="Zhang D."/>
            <person name="Sun W.H."/>
            <person name="Liu D.K."/>
            <person name="Li Y."/>
            <person name="Chen G.Z."/>
            <person name="Liu X.D."/>
            <person name="Liao X.Y."/>
            <person name="Jiang Y.T."/>
            <person name="Yu X."/>
            <person name="Hao Y."/>
            <person name="Huang J."/>
            <person name="Zhao X.W."/>
            <person name="Ke S."/>
            <person name="Chen Y.Y."/>
            <person name="Wu W.L."/>
            <person name="Hsu J.L."/>
            <person name="Lin Y.F."/>
            <person name="Huang M.D."/>
            <person name="Li C.Y."/>
            <person name="Huang L."/>
            <person name="Wang Z.W."/>
            <person name="Zhao X."/>
            <person name="Zhong W.Y."/>
            <person name="Peng D.H."/>
            <person name="Ahmad S."/>
            <person name="Lan S."/>
            <person name="Zhang J.S."/>
            <person name="Tsai W.C."/>
            <person name="Van de Peer Y."/>
            <person name="Liu Z.J."/>
        </authorList>
    </citation>
    <scope>NUCLEOTIDE SEQUENCE</scope>
    <source>
        <strain evidence="7">CP</strain>
    </source>
</reference>
<evidence type="ECO:0000256" key="3">
    <source>
        <dbReference type="ARBA" id="ARBA00023274"/>
    </source>
</evidence>
<accession>A0AAV9CRD0</accession>
<dbReference type="GO" id="GO:0005840">
    <property type="term" value="C:ribosome"/>
    <property type="evidence" value="ECO:0007669"/>
    <property type="project" value="UniProtKB-KW"/>
</dbReference>
<keyword evidence="8" id="KW-1185">Reference proteome</keyword>
<dbReference type="InterPro" id="IPR038526">
    <property type="entry name" value="Ribosomal_eL22_sf"/>
</dbReference>
<dbReference type="PANTHER" id="PTHR10064:SF0">
    <property type="entry name" value="FI24544P1-RELATED"/>
    <property type="match status" value="1"/>
</dbReference>
<comment type="caution">
    <text evidence="7">The sequence shown here is derived from an EMBL/GenBank/DDBJ whole genome shotgun (WGS) entry which is preliminary data.</text>
</comment>
<evidence type="ECO:0000313" key="7">
    <source>
        <dbReference type="EMBL" id="KAK1291242.1"/>
    </source>
</evidence>
<sequence>MKDKIMDIASLKKFLQERIKVSGDKAGNLGDFVTITRDKDKITVVSDSNFSSPLSLCVCVNKIKEKRGKQREMKGGGRGGGGVGWRREGRTTEEDGGDARKEAEWAAVSCSPSTSSND</sequence>
<dbReference type="GO" id="GO:0003735">
    <property type="term" value="F:structural constituent of ribosome"/>
    <property type="evidence" value="ECO:0007669"/>
    <property type="project" value="InterPro"/>
</dbReference>
<evidence type="ECO:0000256" key="4">
    <source>
        <dbReference type="ARBA" id="ARBA00040613"/>
    </source>
</evidence>
<organism evidence="7 8">
    <name type="scientific">Acorus calamus</name>
    <name type="common">Sweet flag</name>
    <dbReference type="NCBI Taxonomy" id="4465"/>
    <lineage>
        <taxon>Eukaryota</taxon>
        <taxon>Viridiplantae</taxon>
        <taxon>Streptophyta</taxon>
        <taxon>Embryophyta</taxon>
        <taxon>Tracheophyta</taxon>
        <taxon>Spermatophyta</taxon>
        <taxon>Magnoliopsida</taxon>
        <taxon>Liliopsida</taxon>
        <taxon>Acoraceae</taxon>
        <taxon>Acorus</taxon>
    </lineage>
</organism>
<dbReference type="GO" id="GO:0002181">
    <property type="term" value="P:cytoplasmic translation"/>
    <property type="evidence" value="ECO:0007669"/>
    <property type="project" value="TreeGrafter"/>
</dbReference>
<dbReference type="InterPro" id="IPR002671">
    <property type="entry name" value="Ribosomal_eL22"/>
</dbReference>
<proteinExistence type="inferred from homology"/>
<reference evidence="7" key="2">
    <citation type="submission" date="2023-06" db="EMBL/GenBank/DDBJ databases">
        <authorList>
            <person name="Ma L."/>
            <person name="Liu K.-W."/>
            <person name="Li Z."/>
            <person name="Hsiao Y.-Y."/>
            <person name="Qi Y."/>
            <person name="Fu T."/>
            <person name="Tang G."/>
            <person name="Zhang D."/>
            <person name="Sun W.-H."/>
            <person name="Liu D.-K."/>
            <person name="Li Y."/>
            <person name="Chen G.-Z."/>
            <person name="Liu X.-D."/>
            <person name="Liao X.-Y."/>
            <person name="Jiang Y.-T."/>
            <person name="Yu X."/>
            <person name="Hao Y."/>
            <person name="Huang J."/>
            <person name="Zhao X.-W."/>
            <person name="Ke S."/>
            <person name="Chen Y.-Y."/>
            <person name="Wu W.-L."/>
            <person name="Hsu J.-L."/>
            <person name="Lin Y.-F."/>
            <person name="Huang M.-D."/>
            <person name="Li C.-Y."/>
            <person name="Huang L."/>
            <person name="Wang Z.-W."/>
            <person name="Zhao X."/>
            <person name="Zhong W.-Y."/>
            <person name="Peng D.-H."/>
            <person name="Ahmad S."/>
            <person name="Lan S."/>
            <person name="Zhang J.-S."/>
            <person name="Tsai W.-C."/>
            <person name="Van De Peer Y."/>
            <person name="Liu Z.-J."/>
        </authorList>
    </citation>
    <scope>NUCLEOTIDE SEQUENCE</scope>
    <source>
        <strain evidence="7">CP</strain>
        <tissue evidence="7">Leaves</tissue>
    </source>
</reference>